<dbReference type="InterPro" id="IPR000086">
    <property type="entry name" value="NUDIX_hydrolase_dom"/>
</dbReference>
<accession>A0AAQ3H4T7</accession>
<dbReference type="EMBL" id="CP118390">
    <property type="protein sequence ID" value="WDU92046.1"/>
    <property type="molecule type" value="Genomic_DNA"/>
</dbReference>
<comment type="cofactor">
    <cofactor evidence="1">
        <name>Mg(2+)</name>
        <dbReference type="ChEBI" id="CHEBI:18420"/>
    </cofactor>
</comment>
<evidence type="ECO:0000313" key="6">
    <source>
        <dbReference type="Proteomes" id="UP001223683"/>
    </source>
</evidence>
<evidence type="ECO:0000256" key="1">
    <source>
        <dbReference type="ARBA" id="ARBA00001946"/>
    </source>
</evidence>
<dbReference type="PROSITE" id="PS51462">
    <property type="entry name" value="NUDIX"/>
    <property type="match status" value="1"/>
</dbReference>
<keyword evidence="2 3" id="KW-0378">Hydrolase</keyword>
<name>A0AAQ3H4T7_EDWPI</name>
<dbReference type="AlphaFoldDB" id="A0AAQ3H4T7"/>
<dbReference type="InterPro" id="IPR015797">
    <property type="entry name" value="NUDIX_hydrolase-like_dom_sf"/>
</dbReference>
<dbReference type="Pfam" id="PF00293">
    <property type="entry name" value="NUDIX"/>
    <property type="match status" value="1"/>
</dbReference>
<dbReference type="GeneID" id="72527943"/>
<dbReference type="InterPro" id="IPR020084">
    <property type="entry name" value="NUDIX_hydrolase_CS"/>
</dbReference>
<organism evidence="5 6">
    <name type="scientific">Edwardsiella piscicida</name>
    <dbReference type="NCBI Taxonomy" id="1263550"/>
    <lineage>
        <taxon>Bacteria</taxon>
        <taxon>Pseudomonadati</taxon>
        <taxon>Pseudomonadota</taxon>
        <taxon>Gammaproteobacteria</taxon>
        <taxon>Enterobacterales</taxon>
        <taxon>Hafniaceae</taxon>
        <taxon>Edwardsiella</taxon>
    </lineage>
</organism>
<evidence type="ECO:0000313" key="5">
    <source>
        <dbReference type="EMBL" id="WDU92046.1"/>
    </source>
</evidence>
<sequence>MPGHAMIYHAVYLILERDGRFLLARRANTGFADGCWSLPAGHVEAGESASQAMAREAQEEIGLTRDPAALRHVYTLHRRSADRTYVDQWFYLADDDAVIDNREPHKCDALTWFAPDALPQETLPYVRRVLTEFRHGHYGEMGF</sequence>
<proteinExistence type="inferred from homology"/>
<reference evidence="5" key="1">
    <citation type="submission" date="2022-10" db="EMBL/GenBank/DDBJ databases">
        <title>Complete genome of Ep21-8.</title>
        <authorList>
            <person name="Kang Y.-R."/>
            <person name="Kim D.-H."/>
        </authorList>
    </citation>
    <scope>NUCLEOTIDE SEQUENCE</scope>
    <source>
        <strain evidence="5">Ep21-8</strain>
    </source>
</reference>
<gene>
    <name evidence="5" type="ORF">PWJ79_05235</name>
</gene>
<dbReference type="PANTHER" id="PTHR43046">
    <property type="entry name" value="GDP-MANNOSE MANNOSYL HYDROLASE"/>
    <property type="match status" value="1"/>
</dbReference>
<dbReference type="Proteomes" id="UP001223683">
    <property type="component" value="Chromosome"/>
</dbReference>
<comment type="similarity">
    <text evidence="3">Belongs to the Nudix hydrolase family.</text>
</comment>
<evidence type="ECO:0000259" key="4">
    <source>
        <dbReference type="PROSITE" id="PS51462"/>
    </source>
</evidence>
<dbReference type="CDD" id="cd04683">
    <property type="entry name" value="NUDIX_Hydrolase"/>
    <property type="match status" value="1"/>
</dbReference>
<dbReference type="PRINTS" id="PR00502">
    <property type="entry name" value="NUDIXFAMILY"/>
</dbReference>
<dbReference type="SUPFAM" id="SSF55811">
    <property type="entry name" value="Nudix"/>
    <property type="match status" value="1"/>
</dbReference>
<dbReference type="PANTHER" id="PTHR43046:SF14">
    <property type="entry name" value="MUTT_NUDIX FAMILY PROTEIN"/>
    <property type="match status" value="1"/>
</dbReference>
<dbReference type="InterPro" id="IPR020476">
    <property type="entry name" value="Nudix_hydrolase"/>
</dbReference>
<protein>
    <submittedName>
        <fullName evidence="5">NUDIX domain-containing protein</fullName>
    </submittedName>
</protein>
<dbReference type="PROSITE" id="PS00893">
    <property type="entry name" value="NUDIX_BOX"/>
    <property type="match status" value="1"/>
</dbReference>
<evidence type="ECO:0000256" key="2">
    <source>
        <dbReference type="ARBA" id="ARBA00022801"/>
    </source>
</evidence>
<dbReference type="GO" id="GO:0016787">
    <property type="term" value="F:hydrolase activity"/>
    <property type="evidence" value="ECO:0007669"/>
    <property type="project" value="UniProtKB-KW"/>
</dbReference>
<feature type="domain" description="Nudix hydrolase" evidence="4">
    <location>
        <begin position="6"/>
        <end position="135"/>
    </location>
</feature>
<dbReference type="RefSeq" id="WP_225857602.1">
    <property type="nucleotide sequence ID" value="NC_013508.1"/>
</dbReference>
<evidence type="ECO:0000256" key="3">
    <source>
        <dbReference type="RuleBase" id="RU003476"/>
    </source>
</evidence>
<dbReference type="Gene3D" id="3.90.79.10">
    <property type="entry name" value="Nucleoside Triphosphate Pyrophosphohydrolase"/>
    <property type="match status" value="1"/>
</dbReference>